<evidence type="ECO:0000256" key="4">
    <source>
        <dbReference type="ARBA" id="ARBA00023136"/>
    </source>
</evidence>
<dbReference type="OrthoDB" id="2019294at2759"/>
<evidence type="ECO:0000256" key="2">
    <source>
        <dbReference type="ARBA" id="ARBA00022692"/>
    </source>
</evidence>
<evidence type="ECO:0000313" key="5">
    <source>
        <dbReference type="EMBL" id="KAF3442576.1"/>
    </source>
</evidence>
<dbReference type="GO" id="GO:0009507">
    <property type="term" value="C:chloroplast"/>
    <property type="evidence" value="ECO:0007669"/>
    <property type="project" value="TreeGrafter"/>
</dbReference>
<evidence type="ECO:0000256" key="1">
    <source>
        <dbReference type="ARBA" id="ARBA00004141"/>
    </source>
</evidence>
<evidence type="ECO:0000256" key="3">
    <source>
        <dbReference type="ARBA" id="ARBA00022989"/>
    </source>
</evidence>
<keyword evidence="6" id="KW-1185">Reference proteome</keyword>
<dbReference type="Proteomes" id="UP000796880">
    <property type="component" value="Unassembled WGS sequence"/>
</dbReference>
<reference evidence="5" key="1">
    <citation type="submission" date="2020-03" db="EMBL/GenBank/DDBJ databases">
        <title>A high-quality chromosome-level genome assembly of a woody plant with both climbing and erect habits, Rhamnella rubrinervis.</title>
        <authorList>
            <person name="Lu Z."/>
            <person name="Yang Y."/>
            <person name="Zhu X."/>
            <person name="Sun Y."/>
        </authorList>
    </citation>
    <scope>NUCLEOTIDE SEQUENCE</scope>
    <source>
        <strain evidence="5">BYM</strain>
        <tissue evidence="5">Leaf</tissue>
    </source>
</reference>
<accession>A0A8K0GYW0</accession>
<dbReference type="GO" id="GO:0016020">
    <property type="term" value="C:membrane"/>
    <property type="evidence" value="ECO:0007669"/>
    <property type="project" value="UniProtKB-SubCell"/>
</dbReference>
<dbReference type="EMBL" id="VOIH02000007">
    <property type="protein sequence ID" value="KAF3442576.1"/>
    <property type="molecule type" value="Genomic_DNA"/>
</dbReference>
<proteinExistence type="predicted"/>
<comment type="subcellular location">
    <subcellularLocation>
        <location evidence="1">Membrane</location>
        <topology evidence="1">Multi-pass membrane protein</topology>
    </subcellularLocation>
</comment>
<gene>
    <name evidence="5" type="ORF">FNV43_RR16492</name>
</gene>
<keyword evidence="4" id="KW-0472">Membrane</keyword>
<evidence type="ECO:0000313" key="6">
    <source>
        <dbReference type="Proteomes" id="UP000796880"/>
    </source>
</evidence>
<dbReference type="PANTHER" id="PTHR33514">
    <property type="entry name" value="PROTEIN ABCI12, CHLOROPLASTIC"/>
    <property type="match status" value="1"/>
</dbReference>
<keyword evidence="3" id="KW-1133">Transmembrane helix</keyword>
<organism evidence="5 6">
    <name type="scientific">Rhamnella rubrinervis</name>
    <dbReference type="NCBI Taxonomy" id="2594499"/>
    <lineage>
        <taxon>Eukaryota</taxon>
        <taxon>Viridiplantae</taxon>
        <taxon>Streptophyta</taxon>
        <taxon>Embryophyta</taxon>
        <taxon>Tracheophyta</taxon>
        <taxon>Spermatophyta</taxon>
        <taxon>Magnoliopsida</taxon>
        <taxon>eudicotyledons</taxon>
        <taxon>Gunneridae</taxon>
        <taxon>Pentapetalae</taxon>
        <taxon>rosids</taxon>
        <taxon>fabids</taxon>
        <taxon>Rosales</taxon>
        <taxon>Rhamnaceae</taxon>
        <taxon>rhamnoid group</taxon>
        <taxon>Rhamneae</taxon>
        <taxon>Rhamnella</taxon>
    </lineage>
</organism>
<protein>
    <submittedName>
        <fullName evidence="5">Uncharacterized protein</fullName>
    </submittedName>
</protein>
<dbReference type="AlphaFoldDB" id="A0A8K0GYW0"/>
<comment type="caution">
    <text evidence="5">The sequence shown here is derived from an EMBL/GenBank/DDBJ whole genome shotgun (WGS) entry which is preliminary data.</text>
</comment>
<name>A0A8K0GYW0_9ROSA</name>
<sequence length="99" mass="10784">MGSTPIGRSVSTVTWLTCTPLLHSFSKSNHPRNRSFLLKSGLHSVNFLTDQVGRVSWLSRILLSILGLGSDSAPALVQSRTPPPAMMGLVNIPAMRNYH</sequence>
<keyword evidence="2" id="KW-0812">Transmembrane</keyword>
<dbReference type="PANTHER" id="PTHR33514:SF13">
    <property type="entry name" value="PROTEIN ABCI12, CHLOROPLASTIC"/>
    <property type="match status" value="1"/>
</dbReference>